<dbReference type="InterPro" id="IPR020568">
    <property type="entry name" value="Ribosomal_Su5_D2-typ_SF"/>
</dbReference>
<dbReference type="SUPFAM" id="SSF54980">
    <property type="entry name" value="EF-G C-terminal domain-like"/>
    <property type="match status" value="1"/>
</dbReference>
<accession>A0A0V8QCT0</accession>
<name>A0A0V8QCT0_9FIRM</name>
<comment type="caution">
    <text evidence="4">The sequence shown here is derived from an EMBL/GenBank/DDBJ whole genome shotgun (WGS) entry which is preliminary data.</text>
</comment>
<dbReference type="STRING" id="290052.ASU35_02755"/>
<dbReference type="SUPFAM" id="SSF54211">
    <property type="entry name" value="Ribosomal protein S5 domain 2-like"/>
    <property type="match status" value="1"/>
</dbReference>
<dbReference type="NCBIfam" id="TIGR00257">
    <property type="entry name" value="IMPACT_YIGZ"/>
    <property type="match status" value="1"/>
</dbReference>
<comment type="similarity">
    <text evidence="1">Belongs to the IMPACT family.</text>
</comment>
<dbReference type="InterPro" id="IPR020569">
    <property type="entry name" value="UPF0029_Impact_CS"/>
</dbReference>
<dbReference type="GO" id="GO:0005737">
    <property type="term" value="C:cytoplasm"/>
    <property type="evidence" value="ECO:0007669"/>
    <property type="project" value="TreeGrafter"/>
</dbReference>
<evidence type="ECO:0000313" key="5">
    <source>
        <dbReference type="Proteomes" id="UP000054874"/>
    </source>
</evidence>
<dbReference type="InterPro" id="IPR015269">
    <property type="entry name" value="UPF0029_Impact_C"/>
</dbReference>
<dbReference type="InterPro" id="IPR023582">
    <property type="entry name" value="Impact"/>
</dbReference>
<protein>
    <submittedName>
        <fullName evidence="4">Thymidylate synthase</fullName>
    </submittedName>
</protein>
<evidence type="ECO:0000256" key="1">
    <source>
        <dbReference type="ARBA" id="ARBA00007665"/>
    </source>
</evidence>
<dbReference type="PANTHER" id="PTHR16301:SF20">
    <property type="entry name" value="IMPACT FAMILY MEMBER YIGZ"/>
    <property type="match status" value="1"/>
</dbReference>
<organism evidence="4 5">
    <name type="scientific">Acetivibrio ethanolgignens</name>
    <dbReference type="NCBI Taxonomy" id="290052"/>
    <lineage>
        <taxon>Bacteria</taxon>
        <taxon>Bacillati</taxon>
        <taxon>Bacillota</taxon>
        <taxon>Clostridia</taxon>
        <taxon>Eubacteriales</taxon>
        <taxon>Oscillospiraceae</taxon>
        <taxon>Acetivibrio</taxon>
    </lineage>
</organism>
<dbReference type="InterPro" id="IPR036956">
    <property type="entry name" value="Impact_N_sf"/>
</dbReference>
<dbReference type="InterPro" id="IPR035647">
    <property type="entry name" value="EFG_III/V"/>
</dbReference>
<reference evidence="4 5" key="1">
    <citation type="submission" date="2015-11" db="EMBL/GenBank/DDBJ databases">
        <title>Butyribacter intestini gen. nov., sp. nov., a butyric acid-producing bacterium of the family Lachnospiraceae isolated from the human faeces.</title>
        <authorList>
            <person name="Zou Y."/>
            <person name="Xue W."/>
            <person name="Luo G."/>
            <person name="Lv M."/>
        </authorList>
    </citation>
    <scope>NUCLEOTIDE SEQUENCE [LARGE SCALE GENOMIC DNA]</scope>
    <source>
        <strain evidence="4 5">ACET-33324</strain>
    </source>
</reference>
<dbReference type="Pfam" id="PF09186">
    <property type="entry name" value="DUF1949"/>
    <property type="match status" value="1"/>
</dbReference>
<dbReference type="InterPro" id="IPR001498">
    <property type="entry name" value="Impact_N"/>
</dbReference>
<dbReference type="OrthoDB" id="9813771at2"/>
<dbReference type="EMBL" id="LNAM01000175">
    <property type="protein sequence ID" value="KSV58340.1"/>
    <property type="molecule type" value="Genomic_DNA"/>
</dbReference>
<dbReference type="Gene3D" id="3.30.230.30">
    <property type="entry name" value="Impact, N-terminal domain"/>
    <property type="match status" value="1"/>
</dbReference>
<dbReference type="Gene3D" id="3.30.70.240">
    <property type="match status" value="1"/>
</dbReference>
<dbReference type="PROSITE" id="PS00910">
    <property type="entry name" value="UPF0029"/>
    <property type="match status" value="1"/>
</dbReference>
<sequence>MVESYKIVYEGGSGELVEKKSRFIAAVKPVASEEEALAFIEAQRKKYWDARHNCYAYVIGRKNEIMRFSDDGEPGGTAGKPMLDVLLGEEVHDVVVVVTRYFGGTLLGTGGLVRAYSHTTLLGLEDSRIVVKEPGSAYEVLTDYNGIGKLQYLAAQMGLTIEDTEYTEAVKMKLLVPEDLCTGFVKKVTEATNGRAEINETAQVYFGNLDGESIVFERIAKEQG</sequence>
<feature type="domain" description="Impact N-terminal" evidence="2">
    <location>
        <begin position="19"/>
        <end position="120"/>
    </location>
</feature>
<dbReference type="Proteomes" id="UP000054874">
    <property type="component" value="Unassembled WGS sequence"/>
</dbReference>
<dbReference type="PANTHER" id="PTHR16301">
    <property type="entry name" value="IMPACT-RELATED"/>
    <property type="match status" value="1"/>
</dbReference>
<gene>
    <name evidence="4" type="ORF">ASU35_02755</name>
</gene>
<dbReference type="AlphaFoldDB" id="A0A0V8QCT0"/>
<evidence type="ECO:0000313" key="4">
    <source>
        <dbReference type="EMBL" id="KSV58340.1"/>
    </source>
</evidence>
<evidence type="ECO:0000259" key="3">
    <source>
        <dbReference type="Pfam" id="PF09186"/>
    </source>
</evidence>
<dbReference type="Pfam" id="PF01205">
    <property type="entry name" value="Impact_N"/>
    <property type="match status" value="1"/>
</dbReference>
<proteinExistence type="inferred from homology"/>
<dbReference type="GO" id="GO:0006446">
    <property type="term" value="P:regulation of translational initiation"/>
    <property type="evidence" value="ECO:0007669"/>
    <property type="project" value="TreeGrafter"/>
</dbReference>
<dbReference type="InterPro" id="IPR015796">
    <property type="entry name" value="Impact_YigZ-like"/>
</dbReference>
<feature type="domain" description="UPF0029" evidence="3">
    <location>
        <begin position="143"/>
        <end position="195"/>
    </location>
</feature>
<evidence type="ECO:0000259" key="2">
    <source>
        <dbReference type="Pfam" id="PF01205"/>
    </source>
</evidence>
<keyword evidence="5" id="KW-1185">Reference proteome</keyword>